<dbReference type="FunFam" id="1.20.1250.20:FF:000049">
    <property type="entry name" value="Solute carrier family 15 member 2"/>
    <property type="match status" value="1"/>
</dbReference>
<dbReference type="AlphaFoldDB" id="A0A8J2JDP1"/>
<feature type="transmembrane region" description="Helical" evidence="11">
    <location>
        <begin position="668"/>
        <end position="688"/>
    </location>
</feature>
<proteinExistence type="inferred from homology"/>
<feature type="transmembrane region" description="Helical" evidence="11">
    <location>
        <begin position="281"/>
        <end position="299"/>
    </location>
</feature>
<evidence type="ECO:0000256" key="7">
    <source>
        <dbReference type="ARBA" id="ARBA00022989"/>
    </source>
</evidence>
<feature type="transmembrane region" description="Helical" evidence="11">
    <location>
        <begin position="700"/>
        <end position="718"/>
    </location>
</feature>
<evidence type="ECO:0000256" key="1">
    <source>
        <dbReference type="ARBA" id="ARBA00004141"/>
    </source>
</evidence>
<evidence type="ECO:0000256" key="6">
    <source>
        <dbReference type="ARBA" id="ARBA00022927"/>
    </source>
</evidence>
<evidence type="ECO:0000313" key="12">
    <source>
        <dbReference type="EMBL" id="CAG7715932.1"/>
    </source>
</evidence>
<protein>
    <recommendedName>
        <fullName evidence="9">Oligopeptide transporter 1</fullName>
    </recommendedName>
</protein>
<comment type="similarity">
    <text evidence="2 10">Belongs to the major facilitator superfamily. Proton-dependent oligopeptide transporter (POT/PTR) (TC 2.A.17) family.</text>
</comment>
<dbReference type="PROSITE" id="PS01022">
    <property type="entry name" value="PTR2_1"/>
    <property type="match status" value="1"/>
</dbReference>
<comment type="caution">
    <text evidence="12">The sequence shown here is derived from an EMBL/GenBank/DDBJ whole genome shotgun (WGS) entry which is preliminary data.</text>
</comment>
<feature type="transmembrane region" description="Helical" evidence="11">
    <location>
        <begin position="100"/>
        <end position="119"/>
    </location>
</feature>
<dbReference type="Pfam" id="PF00854">
    <property type="entry name" value="PTR2"/>
    <property type="match status" value="2"/>
</dbReference>
<name>A0A8J2JDP1_9HEXA</name>
<keyword evidence="7 11" id="KW-1133">Transmembrane helix</keyword>
<feature type="transmembrane region" description="Helical" evidence="11">
    <location>
        <begin position="72"/>
        <end position="91"/>
    </location>
</feature>
<keyword evidence="3 10" id="KW-0813">Transport</keyword>
<evidence type="ECO:0000256" key="9">
    <source>
        <dbReference type="ARBA" id="ARBA00078114"/>
    </source>
</evidence>
<evidence type="ECO:0000256" key="5">
    <source>
        <dbReference type="ARBA" id="ARBA00022856"/>
    </source>
</evidence>
<dbReference type="InterPro" id="IPR000109">
    <property type="entry name" value="POT_fam"/>
</dbReference>
<feature type="transmembrane region" description="Helical" evidence="11">
    <location>
        <begin position="329"/>
        <end position="350"/>
    </location>
</feature>
<dbReference type="GO" id="GO:0015031">
    <property type="term" value="P:protein transport"/>
    <property type="evidence" value="ECO:0007669"/>
    <property type="project" value="UniProtKB-KW"/>
</dbReference>
<feature type="transmembrane region" description="Helical" evidence="11">
    <location>
        <begin position="204"/>
        <end position="224"/>
    </location>
</feature>
<accession>A0A8J2JDP1</accession>
<keyword evidence="5" id="KW-0571">Peptide transport</keyword>
<keyword evidence="4 10" id="KW-0812">Transmembrane</keyword>
<dbReference type="GO" id="GO:0016020">
    <property type="term" value="C:membrane"/>
    <property type="evidence" value="ECO:0007669"/>
    <property type="project" value="UniProtKB-SubCell"/>
</dbReference>
<evidence type="ECO:0000256" key="11">
    <source>
        <dbReference type="SAM" id="Phobius"/>
    </source>
</evidence>
<dbReference type="Proteomes" id="UP000708208">
    <property type="component" value="Unassembled WGS sequence"/>
</dbReference>
<sequence>MSSEDPNPDGTSQTESGLDVESTAKKIPYPKSVFLILANEFCERFSYYGNRAILTLYLKNVLLFEEHTATTIYHATAMLAYFTPLFGAMLADSILGKFRTILYLSIVYALGNIVVSLAATPPVNLPAVPFTLLGLILIGLGTGGIKPCVSSFGGDQFVVPEQEKQLASFFFIFYFSINAGSLISTFVTPIFRKDVSCFGDTTCYSLAFSVPAALMIISLIIFIIGKSFYKIKRPTGNVVISVVRIIKHALSRRKISKESKEHWLDHAADKYSRREIEDIKIVLRILFLYIPLPFFWALFDQQGSTWTFQASRMKGNIGNYVFLPDQMQVINPALVLILIPIFDRIVYPLLGKCGLFKKPLQRLTLGGVFAGIAFIISGVVELELQKTYPVELAVGESNLNIINMAPFNISGKFDEEPENFVPDIFSIPAGDSYNFGVLPNGTYDIVFNGLGGDVSKRFILKNQKASTLLITAKQNNELEFTFPGDTVSNSLIDSGDMVEKSSDGNPYVRVIQANLWSNHLTLPVGPKQNETLTRNQKLSINLDEVKKSKYKFQFAYEPDFDIYSDWRSTPAQEVDVAEYNVIIGEGPEQIILDGTISVELGGSYVLTITNSTDPTGYAFQLSTLVEPNSMHMFWLFPQYIIMTMGEIMFSITIMDFSYSQAPTSMKSVMQSAWLMTVAFGNLIVVIIAEARFFDKQWKEFFLFAGLMFLDMIIFSYMAHCYKPAQLEDTEEEKPAVIKEGSNVEKDK</sequence>
<dbReference type="InterPro" id="IPR018456">
    <property type="entry name" value="PTR2_symporter_CS"/>
</dbReference>
<feature type="transmembrane region" description="Helical" evidence="11">
    <location>
        <begin position="632"/>
        <end position="656"/>
    </location>
</feature>
<dbReference type="GO" id="GO:0022857">
    <property type="term" value="F:transmembrane transporter activity"/>
    <property type="evidence" value="ECO:0007669"/>
    <property type="project" value="InterPro"/>
</dbReference>
<dbReference type="PROSITE" id="PS01023">
    <property type="entry name" value="PTR2_2"/>
    <property type="match status" value="1"/>
</dbReference>
<evidence type="ECO:0000256" key="3">
    <source>
        <dbReference type="ARBA" id="ARBA00022448"/>
    </source>
</evidence>
<keyword evidence="6" id="KW-0653">Protein transport</keyword>
<comment type="subcellular location">
    <subcellularLocation>
        <location evidence="1 10">Membrane</location>
        <topology evidence="1 10">Multi-pass membrane protein</topology>
    </subcellularLocation>
</comment>
<evidence type="ECO:0000313" key="13">
    <source>
        <dbReference type="Proteomes" id="UP000708208"/>
    </source>
</evidence>
<dbReference type="GO" id="GO:0006857">
    <property type="term" value="P:oligopeptide transport"/>
    <property type="evidence" value="ECO:0007669"/>
    <property type="project" value="InterPro"/>
</dbReference>
<reference evidence="12" key="1">
    <citation type="submission" date="2021-06" db="EMBL/GenBank/DDBJ databases">
        <authorList>
            <person name="Hodson N. C."/>
            <person name="Mongue J. A."/>
            <person name="Jaron S. K."/>
        </authorList>
    </citation>
    <scope>NUCLEOTIDE SEQUENCE</scope>
</reference>
<gene>
    <name evidence="12" type="ORF">AFUS01_LOCUS5467</name>
</gene>
<dbReference type="EMBL" id="CAJVCH010034885">
    <property type="protein sequence ID" value="CAG7715932.1"/>
    <property type="molecule type" value="Genomic_DNA"/>
</dbReference>
<evidence type="ECO:0000256" key="2">
    <source>
        <dbReference type="ARBA" id="ARBA00005982"/>
    </source>
</evidence>
<dbReference type="FunFam" id="1.20.1250.20:FF:000379">
    <property type="entry name" value="Uncharacterized protein, isoform A"/>
    <property type="match status" value="1"/>
</dbReference>
<feature type="transmembrane region" description="Helical" evidence="11">
    <location>
        <begin position="166"/>
        <end position="192"/>
    </location>
</feature>
<evidence type="ECO:0000256" key="10">
    <source>
        <dbReference type="RuleBase" id="RU003755"/>
    </source>
</evidence>
<dbReference type="OrthoDB" id="8904098at2759"/>
<feature type="transmembrane region" description="Helical" evidence="11">
    <location>
        <begin position="125"/>
        <end position="145"/>
    </location>
</feature>
<keyword evidence="13" id="KW-1185">Reference proteome</keyword>
<evidence type="ECO:0000256" key="4">
    <source>
        <dbReference type="ARBA" id="ARBA00022692"/>
    </source>
</evidence>
<evidence type="ECO:0000256" key="8">
    <source>
        <dbReference type="ARBA" id="ARBA00023136"/>
    </source>
</evidence>
<dbReference type="PANTHER" id="PTHR11654">
    <property type="entry name" value="OLIGOPEPTIDE TRANSPORTER-RELATED"/>
    <property type="match status" value="1"/>
</dbReference>
<organism evidence="12 13">
    <name type="scientific">Allacma fusca</name>
    <dbReference type="NCBI Taxonomy" id="39272"/>
    <lineage>
        <taxon>Eukaryota</taxon>
        <taxon>Metazoa</taxon>
        <taxon>Ecdysozoa</taxon>
        <taxon>Arthropoda</taxon>
        <taxon>Hexapoda</taxon>
        <taxon>Collembola</taxon>
        <taxon>Symphypleona</taxon>
        <taxon>Sminthuridae</taxon>
        <taxon>Allacma</taxon>
    </lineage>
</organism>
<keyword evidence="8 11" id="KW-0472">Membrane</keyword>